<dbReference type="PANTHER" id="PTHR31157:SF1">
    <property type="entry name" value="SCP DOMAIN-CONTAINING PROTEIN"/>
    <property type="match status" value="1"/>
</dbReference>
<sequence length="288" mass="30630">MRRLSRALVCVGSLAALSIPVTGIPAQAASGAGQAATDACRLVSARPVATETSIRANVVRAGCTEPALVRIQIKVARFGPDTSVRRGKKVLENGQITTSARCSTRPRTYYVVATDTEGNVTRSRPAKLTCAPEGSTPVPAPTPDTTTTPNPSPTQDGATVGTAEENEVVRLTNAERAKAGCKALVHDAKLHTAALNHSKDMAANNYFSHTSRSGKTFDQRIKEAGFAPIRALGENIAYGYRTPAEVVKGWMNSSGHRANILNCSYTHIGVGMAKRGDTPYWTQDFGRH</sequence>
<evidence type="ECO:0000259" key="3">
    <source>
        <dbReference type="Pfam" id="PF00188"/>
    </source>
</evidence>
<comment type="caution">
    <text evidence="4">The sequence shown here is derived from an EMBL/GenBank/DDBJ whole genome shotgun (WGS) entry which is preliminary data.</text>
</comment>
<organism evidence="4 5">
    <name type="scientific">Thermocatellispora tengchongensis</name>
    <dbReference type="NCBI Taxonomy" id="1073253"/>
    <lineage>
        <taxon>Bacteria</taxon>
        <taxon>Bacillati</taxon>
        <taxon>Actinomycetota</taxon>
        <taxon>Actinomycetes</taxon>
        <taxon>Streptosporangiales</taxon>
        <taxon>Streptosporangiaceae</taxon>
        <taxon>Thermocatellispora</taxon>
    </lineage>
</organism>
<dbReference type="Gene3D" id="3.40.33.10">
    <property type="entry name" value="CAP"/>
    <property type="match status" value="1"/>
</dbReference>
<evidence type="ECO:0000256" key="2">
    <source>
        <dbReference type="SAM" id="SignalP"/>
    </source>
</evidence>
<evidence type="ECO:0000313" key="5">
    <source>
        <dbReference type="Proteomes" id="UP000578449"/>
    </source>
</evidence>
<dbReference type="EMBL" id="JACHGN010000004">
    <property type="protein sequence ID" value="MBB5132566.1"/>
    <property type="molecule type" value="Genomic_DNA"/>
</dbReference>
<accession>A0A840P256</accession>
<feature type="signal peptide" evidence="2">
    <location>
        <begin position="1"/>
        <end position="28"/>
    </location>
</feature>
<reference evidence="4 5" key="1">
    <citation type="submission" date="2020-08" db="EMBL/GenBank/DDBJ databases">
        <title>Genomic Encyclopedia of Type Strains, Phase IV (KMG-IV): sequencing the most valuable type-strain genomes for metagenomic binning, comparative biology and taxonomic classification.</title>
        <authorList>
            <person name="Goeker M."/>
        </authorList>
    </citation>
    <scope>NUCLEOTIDE SEQUENCE [LARGE SCALE GENOMIC DNA]</scope>
    <source>
        <strain evidence="4 5">DSM 45615</strain>
    </source>
</reference>
<dbReference type="SUPFAM" id="SSF55797">
    <property type="entry name" value="PR-1-like"/>
    <property type="match status" value="1"/>
</dbReference>
<dbReference type="Proteomes" id="UP000578449">
    <property type="component" value="Unassembled WGS sequence"/>
</dbReference>
<dbReference type="InterPro" id="IPR014044">
    <property type="entry name" value="CAP_dom"/>
</dbReference>
<feature type="chain" id="PRO_5032829524" evidence="2">
    <location>
        <begin position="29"/>
        <end position="288"/>
    </location>
</feature>
<dbReference type="Pfam" id="PF00188">
    <property type="entry name" value="CAP"/>
    <property type="match status" value="1"/>
</dbReference>
<keyword evidence="2" id="KW-0732">Signal</keyword>
<dbReference type="CDD" id="cd05379">
    <property type="entry name" value="CAP_bacterial"/>
    <property type="match status" value="1"/>
</dbReference>
<dbReference type="RefSeq" id="WP_185049546.1">
    <property type="nucleotide sequence ID" value="NZ_BAABIX010000003.1"/>
</dbReference>
<keyword evidence="5" id="KW-1185">Reference proteome</keyword>
<proteinExistence type="predicted"/>
<dbReference type="InterPro" id="IPR035940">
    <property type="entry name" value="CAP_sf"/>
</dbReference>
<feature type="region of interest" description="Disordered" evidence="1">
    <location>
        <begin position="121"/>
        <end position="160"/>
    </location>
</feature>
<gene>
    <name evidence="4" type="ORF">HNP84_002282</name>
</gene>
<dbReference type="AlphaFoldDB" id="A0A840P256"/>
<protein>
    <submittedName>
        <fullName evidence="4">Uncharacterized protein YkwD</fullName>
    </submittedName>
</protein>
<feature type="domain" description="SCP" evidence="3">
    <location>
        <begin position="170"/>
        <end position="285"/>
    </location>
</feature>
<evidence type="ECO:0000313" key="4">
    <source>
        <dbReference type="EMBL" id="MBB5132566.1"/>
    </source>
</evidence>
<name>A0A840P256_9ACTN</name>
<evidence type="ECO:0000256" key="1">
    <source>
        <dbReference type="SAM" id="MobiDB-lite"/>
    </source>
</evidence>
<dbReference type="PANTHER" id="PTHR31157">
    <property type="entry name" value="SCP DOMAIN-CONTAINING PROTEIN"/>
    <property type="match status" value="1"/>
</dbReference>